<proteinExistence type="predicted"/>
<evidence type="ECO:0008006" key="3">
    <source>
        <dbReference type="Google" id="ProtNLM"/>
    </source>
</evidence>
<sequence>MLSEALSYIFAKCQRKYRRLGYLKEAIAIEARHKRCKSAWADHLKKSQQEIINAVRKTKGRKRIVILGAGSGYDIPLKFLLSEFKEIHLVDVIFLGSIIKRAQKYPQIKLLERDVTGTIDYLFESGEAINLEKLNLTPPIDVLCGADLVISCNLMSQLPFNIRNKIQGLEGETSSEAIDLFCRSLILSHLNWLESCKATVLLLTDLEQHFVPRDHSKKKTDRENALFGLVIDKADQYWIWDIAPCPEVDKNYSLVHLVGSFYLQKKDKFQIR</sequence>
<evidence type="ECO:0000313" key="2">
    <source>
        <dbReference type="Proteomes" id="UP001597294"/>
    </source>
</evidence>
<dbReference type="RefSeq" id="WP_380253549.1">
    <property type="nucleotide sequence ID" value="NZ_JBHUII010000011.1"/>
</dbReference>
<keyword evidence="2" id="KW-1185">Reference proteome</keyword>
<accession>A0ABW5BNV3</accession>
<dbReference type="Proteomes" id="UP001597294">
    <property type="component" value="Unassembled WGS sequence"/>
</dbReference>
<evidence type="ECO:0000313" key="1">
    <source>
        <dbReference type="EMBL" id="MFD2207176.1"/>
    </source>
</evidence>
<organism evidence="1 2">
    <name type="scientific">Kiloniella antarctica</name>
    <dbReference type="NCBI Taxonomy" id="1550907"/>
    <lineage>
        <taxon>Bacteria</taxon>
        <taxon>Pseudomonadati</taxon>
        <taxon>Pseudomonadota</taxon>
        <taxon>Alphaproteobacteria</taxon>
        <taxon>Rhodospirillales</taxon>
        <taxon>Kiloniellaceae</taxon>
        <taxon>Kiloniella</taxon>
    </lineage>
</organism>
<reference evidence="2" key="1">
    <citation type="journal article" date="2019" name="Int. J. Syst. Evol. Microbiol.">
        <title>The Global Catalogue of Microorganisms (GCM) 10K type strain sequencing project: providing services to taxonomists for standard genome sequencing and annotation.</title>
        <authorList>
            <consortium name="The Broad Institute Genomics Platform"/>
            <consortium name="The Broad Institute Genome Sequencing Center for Infectious Disease"/>
            <person name="Wu L."/>
            <person name="Ma J."/>
        </authorList>
    </citation>
    <scope>NUCLEOTIDE SEQUENCE [LARGE SCALE GENOMIC DNA]</scope>
    <source>
        <strain evidence="2">CGMCC 4.7192</strain>
    </source>
</reference>
<name>A0ABW5BNV3_9PROT</name>
<protein>
    <recommendedName>
        <fullName evidence="3">Methyltransferase domain-containing protein</fullName>
    </recommendedName>
</protein>
<gene>
    <name evidence="1" type="ORF">ACFSKO_16225</name>
</gene>
<dbReference type="EMBL" id="JBHUII010000011">
    <property type="protein sequence ID" value="MFD2207176.1"/>
    <property type="molecule type" value="Genomic_DNA"/>
</dbReference>
<comment type="caution">
    <text evidence="1">The sequence shown here is derived from an EMBL/GenBank/DDBJ whole genome shotgun (WGS) entry which is preliminary data.</text>
</comment>